<gene>
    <name evidence="1" type="ORF">ACFFX0_21785</name>
</gene>
<dbReference type="Proteomes" id="UP001589575">
    <property type="component" value="Unassembled WGS sequence"/>
</dbReference>
<accession>A0ABV5G454</accession>
<reference evidence="1 2" key="1">
    <citation type="submission" date="2024-09" db="EMBL/GenBank/DDBJ databases">
        <authorList>
            <person name="Sun Q."/>
            <person name="Mori K."/>
        </authorList>
    </citation>
    <scope>NUCLEOTIDE SEQUENCE [LARGE SCALE GENOMIC DNA]</scope>
    <source>
        <strain evidence="1 2">CCM 7609</strain>
    </source>
</reference>
<dbReference type="EMBL" id="JBHMFI010000001">
    <property type="protein sequence ID" value="MFB9073689.1"/>
    <property type="molecule type" value="Genomic_DNA"/>
</dbReference>
<sequence>MGLTRRTHFLPAALRPYLHRTIEGGAASVLVRVRPCADCLRVTLPRVH</sequence>
<organism evidence="1 2">
    <name type="scientific">Citricoccus parietis</name>
    <dbReference type="NCBI Taxonomy" id="592307"/>
    <lineage>
        <taxon>Bacteria</taxon>
        <taxon>Bacillati</taxon>
        <taxon>Actinomycetota</taxon>
        <taxon>Actinomycetes</taxon>
        <taxon>Micrococcales</taxon>
        <taxon>Micrococcaceae</taxon>
        <taxon>Citricoccus</taxon>
    </lineage>
</organism>
<evidence type="ECO:0000313" key="1">
    <source>
        <dbReference type="EMBL" id="MFB9073689.1"/>
    </source>
</evidence>
<comment type="caution">
    <text evidence="1">The sequence shown here is derived from an EMBL/GenBank/DDBJ whole genome shotgun (WGS) entry which is preliminary data.</text>
</comment>
<name>A0ABV5G454_9MICC</name>
<protein>
    <submittedName>
        <fullName evidence="1">Uncharacterized protein</fullName>
    </submittedName>
</protein>
<keyword evidence="2" id="KW-1185">Reference proteome</keyword>
<evidence type="ECO:0000313" key="2">
    <source>
        <dbReference type="Proteomes" id="UP001589575"/>
    </source>
</evidence>
<proteinExistence type="predicted"/>